<dbReference type="Gene3D" id="3.40.50.150">
    <property type="entry name" value="Vaccinia Virus protein VP39"/>
    <property type="match status" value="1"/>
</dbReference>
<dbReference type="AlphaFoldDB" id="A0AAJ3NDT2"/>
<name>A0AAJ3NDT2_9FLAO</name>
<dbReference type="Proteomes" id="UP000190816">
    <property type="component" value="Unassembled WGS sequence"/>
</dbReference>
<proteinExistence type="predicted"/>
<dbReference type="EMBL" id="MAIC01000012">
    <property type="protein sequence ID" value="OPB77786.1"/>
    <property type="molecule type" value="Genomic_DNA"/>
</dbReference>
<comment type="caution">
    <text evidence="2">The sequence shown here is derived from an EMBL/GenBank/DDBJ whole genome shotgun (WGS) entry which is preliminary data.</text>
</comment>
<dbReference type="KEGG" id="ego:BBD34_08870"/>
<dbReference type="InterPro" id="IPR029063">
    <property type="entry name" value="SAM-dependent_MTases_sf"/>
</dbReference>
<dbReference type="InterPro" id="IPR041698">
    <property type="entry name" value="Methyltransf_25"/>
</dbReference>
<evidence type="ECO:0000313" key="2">
    <source>
        <dbReference type="EMBL" id="OPB77786.1"/>
    </source>
</evidence>
<feature type="domain" description="Methyltransferase" evidence="1">
    <location>
        <begin position="85"/>
        <end position="154"/>
    </location>
</feature>
<dbReference type="RefSeq" id="WP_078403093.1">
    <property type="nucleotide sequence ID" value="NZ_CP016377.1"/>
</dbReference>
<evidence type="ECO:0000259" key="1">
    <source>
        <dbReference type="Pfam" id="PF13649"/>
    </source>
</evidence>
<dbReference type="SUPFAM" id="SSF53335">
    <property type="entry name" value="S-adenosyl-L-methionine-dependent methyltransferases"/>
    <property type="match status" value="1"/>
</dbReference>
<organism evidence="2 3">
    <name type="scientific">Elizabethkingia ursingii</name>
    <dbReference type="NCBI Taxonomy" id="1756150"/>
    <lineage>
        <taxon>Bacteria</taxon>
        <taxon>Pseudomonadati</taxon>
        <taxon>Bacteroidota</taxon>
        <taxon>Flavobacteriia</taxon>
        <taxon>Flavobacteriales</taxon>
        <taxon>Weeksellaceae</taxon>
        <taxon>Elizabethkingia</taxon>
    </lineage>
</organism>
<accession>A0AAJ3NDT2</accession>
<dbReference type="Pfam" id="PF13649">
    <property type="entry name" value="Methyltransf_25"/>
    <property type="match status" value="1"/>
</dbReference>
<gene>
    <name evidence="2" type="ORF">BAY32_02445</name>
</gene>
<reference evidence="2 3" key="1">
    <citation type="submission" date="2016-06" db="EMBL/GenBank/DDBJ databases">
        <authorList>
            <person name="Nicholson A.C."/>
        </authorList>
    </citation>
    <scope>NUCLEOTIDE SEQUENCE [LARGE SCALE GENOMIC DNA]</scope>
    <source>
        <strain evidence="2 3">G4123</strain>
    </source>
</reference>
<protein>
    <recommendedName>
        <fullName evidence="1">Methyltransferase domain-containing protein</fullName>
    </recommendedName>
</protein>
<evidence type="ECO:0000313" key="3">
    <source>
        <dbReference type="Proteomes" id="UP000190816"/>
    </source>
</evidence>
<dbReference type="CDD" id="cd02440">
    <property type="entry name" value="AdoMet_MTases"/>
    <property type="match status" value="1"/>
</dbReference>
<sequence length="225" mass="26656">MRSIPYIIRRATFLIKERGVVNSCKFIYSRYGYFLKYRIKLSKVFTPDELNIQNRYAYKYEPIMHYSFNRMLKGIDWAWKESTFIDIGCGKGAAILLATRYNFKRYIGVELSPLLAEECRKNIRKFIGKREINYAVYNCDATKYTIPDDVNVFYFFNPFAPPVLKVVMYNIELSLIRNPRKILILYFNAMYLPIVLDSGYKIIYEEKIDPVARYKYGSFALTNLV</sequence>